<keyword evidence="4" id="KW-0444">Lipid biosynthesis</keyword>
<evidence type="ECO:0000256" key="16">
    <source>
        <dbReference type="PIRSR" id="PIRSR600829-2"/>
    </source>
</evidence>
<dbReference type="GO" id="GO:0046872">
    <property type="term" value="F:metal ion binding"/>
    <property type="evidence" value="ECO:0007669"/>
    <property type="project" value="UniProtKB-KW"/>
</dbReference>
<keyword evidence="7 17" id="KW-0547">Nucleotide-binding</keyword>
<dbReference type="GO" id="GO:0008654">
    <property type="term" value="P:phospholipid biosynthetic process"/>
    <property type="evidence" value="ECO:0007669"/>
    <property type="project" value="UniProtKB-KW"/>
</dbReference>
<evidence type="ECO:0000256" key="18">
    <source>
        <dbReference type="PIRSR" id="PIRSR600829-4"/>
    </source>
</evidence>
<evidence type="ECO:0000256" key="3">
    <source>
        <dbReference type="ARBA" id="ARBA00022475"/>
    </source>
</evidence>
<evidence type="ECO:0000256" key="5">
    <source>
        <dbReference type="ARBA" id="ARBA00022679"/>
    </source>
</evidence>
<evidence type="ECO:0000256" key="4">
    <source>
        <dbReference type="ARBA" id="ARBA00022516"/>
    </source>
</evidence>
<feature type="binding site" evidence="18">
    <location>
        <position position="46"/>
    </location>
    <ligand>
        <name>a divalent metal cation</name>
        <dbReference type="ChEBI" id="CHEBI:60240"/>
    </ligand>
</feature>
<evidence type="ECO:0000256" key="2">
    <source>
        <dbReference type="ARBA" id="ARBA00005967"/>
    </source>
</evidence>
<dbReference type="STRING" id="1629.IV50_GL001138"/>
<dbReference type="GO" id="GO:0005524">
    <property type="term" value="F:ATP binding"/>
    <property type="evidence" value="ECO:0007669"/>
    <property type="project" value="UniProtKB-KW"/>
</dbReference>
<dbReference type="InterPro" id="IPR036945">
    <property type="entry name" value="DAGK_sf"/>
</dbReference>
<evidence type="ECO:0000313" key="19">
    <source>
        <dbReference type="EMBL" id="SUP61324.1"/>
    </source>
</evidence>
<keyword evidence="14" id="KW-1208">Phospholipid metabolism</keyword>
<keyword evidence="10" id="KW-1133">Transmembrane helix</keyword>
<dbReference type="EMBL" id="UHIV01000007">
    <property type="protein sequence ID" value="SUP61324.1"/>
    <property type="molecule type" value="Genomic_DNA"/>
</dbReference>
<evidence type="ECO:0000256" key="15">
    <source>
        <dbReference type="PIRSR" id="PIRSR600829-1"/>
    </source>
</evidence>
<keyword evidence="3" id="KW-1003">Cell membrane</keyword>
<keyword evidence="9 17" id="KW-0067">ATP-binding</keyword>
<dbReference type="AlphaFoldDB" id="A0A380P909"/>
<comment type="cofactor">
    <cofactor evidence="18">
        <name>Mg(2+)</name>
        <dbReference type="ChEBI" id="CHEBI:18420"/>
    </cofactor>
    <text evidence="18">Mn(2+), Zn(2+), Cd(2+) and Co(2+) support activity to lesser extents.</text>
</comment>
<feature type="binding site" evidence="16">
    <location>
        <position position="39"/>
    </location>
    <ligand>
        <name>substrate</name>
    </ligand>
</feature>
<dbReference type="Proteomes" id="UP000254621">
    <property type="component" value="Unassembled WGS sequence"/>
</dbReference>
<dbReference type="InterPro" id="IPR033717">
    <property type="entry name" value="UDPK"/>
</dbReference>
<gene>
    <name evidence="19" type="primary">dgkA</name>
    <name evidence="19" type="ORF">NCTC13645_02478</name>
</gene>
<accession>A0A380P909</accession>
<dbReference type="GO" id="GO:0036433">
    <property type="term" value="F:di-trans, poly-cis-undecaprenol kinase activity"/>
    <property type="evidence" value="ECO:0007669"/>
    <property type="project" value="UniProtKB-EC"/>
</dbReference>
<comment type="subcellular location">
    <subcellularLocation>
        <location evidence="1">Cell membrane</location>
        <topology evidence="1">Multi-pass membrane protein</topology>
    </subcellularLocation>
</comment>
<evidence type="ECO:0000256" key="13">
    <source>
        <dbReference type="ARBA" id="ARBA00023209"/>
    </source>
</evidence>
<keyword evidence="18" id="KW-0460">Magnesium</keyword>
<comment type="similarity">
    <text evidence="2">Belongs to the bacterial diacylglycerol kinase family.</text>
</comment>
<keyword evidence="18" id="KW-0479">Metal-binding</keyword>
<keyword evidence="11" id="KW-0443">Lipid metabolism</keyword>
<evidence type="ECO:0000256" key="8">
    <source>
        <dbReference type="ARBA" id="ARBA00022777"/>
    </source>
</evidence>
<keyword evidence="8 19" id="KW-0418">Kinase</keyword>
<evidence type="ECO:0000256" key="6">
    <source>
        <dbReference type="ARBA" id="ARBA00022692"/>
    </source>
</evidence>
<dbReference type="EC" id="2.7.1.66" evidence="19"/>
<evidence type="ECO:0000256" key="17">
    <source>
        <dbReference type="PIRSR" id="PIRSR600829-3"/>
    </source>
</evidence>
<evidence type="ECO:0000256" key="9">
    <source>
        <dbReference type="ARBA" id="ARBA00022840"/>
    </source>
</evidence>
<evidence type="ECO:0000256" key="12">
    <source>
        <dbReference type="ARBA" id="ARBA00023136"/>
    </source>
</evidence>
<dbReference type="InterPro" id="IPR000829">
    <property type="entry name" value="DAGK"/>
</dbReference>
<feature type="binding site" evidence="17">
    <location>
        <begin position="65"/>
        <end position="66"/>
    </location>
    <ligand>
        <name>ATP</name>
        <dbReference type="ChEBI" id="CHEBI:30616"/>
    </ligand>
</feature>
<proteinExistence type="inferred from homology"/>
<dbReference type="Pfam" id="PF01219">
    <property type="entry name" value="DAGK_prokar"/>
    <property type="match status" value="1"/>
</dbReference>
<evidence type="ECO:0000313" key="20">
    <source>
        <dbReference type="Proteomes" id="UP000254621"/>
    </source>
</evidence>
<evidence type="ECO:0000256" key="11">
    <source>
        <dbReference type="ARBA" id="ARBA00023098"/>
    </source>
</evidence>
<keyword evidence="12" id="KW-0472">Membrane</keyword>
<dbReference type="PANTHER" id="PTHR34299:SF1">
    <property type="entry name" value="DIACYLGLYCEROL KINASE"/>
    <property type="match status" value="1"/>
</dbReference>
<evidence type="ECO:0000256" key="14">
    <source>
        <dbReference type="ARBA" id="ARBA00023264"/>
    </source>
</evidence>
<keyword evidence="5 19" id="KW-0808">Transferase</keyword>
<name>A0A380P909_WEIVI</name>
<dbReference type="PANTHER" id="PTHR34299">
    <property type="entry name" value="DIACYLGLYCEROL KINASE"/>
    <property type="match status" value="1"/>
</dbReference>
<dbReference type="CDD" id="cd14265">
    <property type="entry name" value="UDPK_IM_like"/>
    <property type="match status" value="1"/>
</dbReference>
<dbReference type="GO" id="GO:0005886">
    <property type="term" value="C:plasma membrane"/>
    <property type="evidence" value="ECO:0007669"/>
    <property type="project" value="UniProtKB-SubCell"/>
</dbReference>
<reference evidence="19 20" key="1">
    <citation type="submission" date="2018-06" db="EMBL/GenBank/DDBJ databases">
        <authorList>
            <consortium name="Pathogen Informatics"/>
            <person name="Doyle S."/>
        </authorList>
    </citation>
    <scope>NUCLEOTIDE SEQUENCE [LARGE SCALE GENOMIC DNA]</scope>
    <source>
        <strain evidence="19 20">NCTC13645</strain>
    </source>
</reference>
<keyword evidence="6" id="KW-0812">Transmembrane</keyword>
<evidence type="ECO:0000256" key="1">
    <source>
        <dbReference type="ARBA" id="ARBA00004651"/>
    </source>
</evidence>
<keyword evidence="13" id="KW-0594">Phospholipid biosynthesis</keyword>
<feature type="active site" description="Proton acceptor" evidence="15">
    <location>
        <position position="39"/>
    </location>
</feature>
<dbReference type="Gene3D" id="1.10.287.3610">
    <property type="match status" value="1"/>
</dbReference>
<feature type="binding site" evidence="17">
    <location>
        <position position="46"/>
    </location>
    <ligand>
        <name>ATP</name>
        <dbReference type="ChEBI" id="CHEBI:30616"/>
    </ligand>
</feature>
<evidence type="ECO:0000256" key="10">
    <source>
        <dbReference type="ARBA" id="ARBA00022989"/>
    </source>
</evidence>
<organism evidence="19 20">
    <name type="scientific">Weissella viridescens</name>
    <name type="common">Lactobacillus viridescens</name>
    <dbReference type="NCBI Taxonomy" id="1629"/>
    <lineage>
        <taxon>Bacteria</taxon>
        <taxon>Bacillati</taxon>
        <taxon>Bacillota</taxon>
        <taxon>Bacilli</taxon>
        <taxon>Lactobacillales</taxon>
        <taxon>Lactobacillaceae</taxon>
        <taxon>Weissella</taxon>
    </lineage>
</organism>
<protein>
    <submittedName>
        <fullName evidence="19">Undecaprenol kinase</fullName>
        <ecNumber evidence="19">2.7.1.66</ecNumber>
    </submittedName>
</protein>
<sequence length="72" mass="7897">MRFHLVAAILVLCLGIYLGIGRSDWIWITIAVSMVIMSEFVNTMVEAIVDLIVGERYEPLAKVAKDVAAGGF</sequence>
<evidence type="ECO:0000256" key="7">
    <source>
        <dbReference type="ARBA" id="ARBA00022741"/>
    </source>
</evidence>